<dbReference type="HAMAP" id="MF_01398">
    <property type="entry name" value="ATP_synth_b_bprime"/>
    <property type="match status" value="1"/>
</dbReference>
<evidence type="ECO:0000256" key="8">
    <source>
        <dbReference type="ARBA" id="ARBA00023065"/>
    </source>
</evidence>
<evidence type="ECO:0000313" key="16">
    <source>
        <dbReference type="EMBL" id="OTA42054.1"/>
    </source>
</evidence>
<evidence type="ECO:0000256" key="7">
    <source>
        <dbReference type="ARBA" id="ARBA00022989"/>
    </source>
</evidence>
<comment type="subcellular location">
    <subcellularLocation>
        <location evidence="13">Cell membrane</location>
        <topology evidence="13">Single-pass membrane protein</topology>
    </subcellularLocation>
    <subcellularLocation>
        <location evidence="12">Endomembrane system</location>
        <topology evidence="12">Single-pass membrane protein</topology>
    </subcellularLocation>
</comment>
<dbReference type="PANTHER" id="PTHR33445">
    <property type="entry name" value="ATP SYNTHASE SUBUNIT B', CHLOROPLASTIC"/>
    <property type="match status" value="1"/>
</dbReference>
<dbReference type="Pfam" id="PF00430">
    <property type="entry name" value="ATP-synt_B"/>
    <property type="match status" value="1"/>
</dbReference>
<dbReference type="InterPro" id="IPR028987">
    <property type="entry name" value="ATP_synth_B-like_membr_sf"/>
</dbReference>
<evidence type="ECO:0000313" key="17">
    <source>
        <dbReference type="Proteomes" id="UP000194267"/>
    </source>
</evidence>
<reference evidence="17" key="1">
    <citation type="submission" date="2016-04" db="EMBL/GenBank/DDBJ databases">
        <authorList>
            <person name="Antunes L.P."/>
            <person name="Martins L.F."/>
            <person name="Pereira R.V."/>
            <person name="Thomas A.M."/>
            <person name="Barbosa D."/>
            <person name="Nascimento L."/>
            <person name="Silva G.M."/>
            <person name="Condomitti G.W."/>
            <person name="Digiampietri L.A."/>
            <person name="Lombardi K.C."/>
            <person name="Ramos P.L."/>
            <person name="Quaggio R.B."/>
            <person name="Oliveira J.C."/>
            <person name="Pascon R.C."/>
            <person name="Cruz J.B."/>
            <person name="Silva A.M."/>
            <person name="Setubal J.C."/>
        </authorList>
    </citation>
    <scope>NUCLEOTIDE SEQUENCE [LARGE SCALE GENOMIC DNA]</scope>
</reference>
<proteinExistence type="inferred from homology"/>
<dbReference type="NCBIfam" id="TIGR01144">
    <property type="entry name" value="ATP_synt_b"/>
    <property type="match status" value="1"/>
</dbReference>
<dbReference type="EMBL" id="LWLV01000094">
    <property type="protein sequence ID" value="OTA42054.1"/>
    <property type="molecule type" value="Genomic_DNA"/>
</dbReference>
<dbReference type="InterPro" id="IPR005864">
    <property type="entry name" value="ATP_synth_F0_bsu_bac"/>
</dbReference>
<keyword evidence="2 13" id="KW-0813">Transport</keyword>
<protein>
    <recommendedName>
        <fullName evidence="13">ATP synthase subunit b</fullName>
    </recommendedName>
    <alternativeName>
        <fullName evidence="13">ATP synthase F(0) sector subunit b</fullName>
    </alternativeName>
    <alternativeName>
        <fullName evidence="13">ATPase subunit I</fullName>
    </alternativeName>
    <alternativeName>
        <fullName evidence="13">F-type ATPase subunit b</fullName>
        <shortName evidence="13">F-ATPase subunit b</shortName>
    </alternativeName>
</protein>
<dbReference type="GO" id="GO:0005886">
    <property type="term" value="C:plasma membrane"/>
    <property type="evidence" value="ECO:0007669"/>
    <property type="project" value="UniProtKB-SubCell"/>
</dbReference>
<dbReference type="GO" id="GO:0046933">
    <property type="term" value="F:proton-transporting ATP synthase activity, rotational mechanism"/>
    <property type="evidence" value="ECO:0007669"/>
    <property type="project" value="UniProtKB-UniRule"/>
</dbReference>
<feature type="coiled-coil region" evidence="15">
    <location>
        <begin position="53"/>
        <end position="135"/>
    </location>
</feature>
<dbReference type="SUPFAM" id="SSF81573">
    <property type="entry name" value="F1F0 ATP synthase subunit B, membrane domain"/>
    <property type="match status" value="1"/>
</dbReference>
<evidence type="ECO:0000256" key="4">
    <source>
        <dbReference type="ARBA" id="ARBA00022547"/>
    </source>
</evidence>
<sequence>MDLTLFTLAAGQEISIFPELNELIWTIISFAVLLFILQRLLYKPLIGAIQAREDEINANLRKAAEDRAEAERLRREFEAQIANAQREAQEIINTAVKNANAIKEQIESEARARAAEMLEQATQTIEREKAKAIAELRREVADLAVLVAGKVIEKSLDDAEHRRLAESVVAEVTKH</sequence>
<evidence type="ECO:0000256" key="9">
    <source>
        <dbReference type="ARBA" id="ARBA00023136"/>
    </source>
</evidence>
<evidence type="ECO:0000256" key="1">
    <source>
        <dbReference type="ARBA" id="ARBA00005513"/>
    </source>
</evidence>
<keyword evidence="5 13" id="KW-0812">Transmembrane</keyword>
<dbReference type="Proteomes" id="UP000194267">
    <property type="component" value="Unassembled WGS sequence"/>
</dbReference>
<accession>A0A1Y2T8J5</accession>
<comment type="function">
    <text evidence="11 13">F(1)F(0) ATP synthase produces ATP from ADP in the presence of a proton or sodium gradient. F-type ATPases consist of two structural domains, F(1) containing the extramembraneous catalytic core and F(0) containing the membrane proton channel, linked together by a central stalk and a peripheral stalk. During catalysis, ATP synthesis in the catalytic domain of F(1) is coupled via a rotary mechanism of the central stalk subunits to proton translocation.</text>
</comment>
<dbReference type="GO" id="GO:0045259">
    <property type="term" value="C:proton-transporting ATP synthase complex"/>
    <property type="evidence" value="ECO:0007669"/>
    <property type="project" value="UniProtKB-KW"/>
</dbReference>
<keyword evidence="7 13" id="KW-1133">Transmembrane helix</keyword>
<evidence type="ECO:0000256" key="14">
    <source>
        <dbReference type="RuleBase" id="RU003848"/>
    </source>
</evidence>
<evidence type="ECO:0000256" key="13">
    <source>
        <dbReference type="HAMAP-Rule" id="MF_01398"/>
    </source>
</evidence>
<dbReference type="GO" id="GO:0046961">
    <property type="term" value="F:proton-transporting ATPase activity, rotational mechanism"/>
    <property type="evidence" value="ECO:0007669"/>
    <property type="project" value="TreeGrafter"/>
</dbReference>
<name>A0A1Y2T8J5_SYMTR</name>
<dbReference type="AlphaFoldDB" id="A0A1Y2T8J5"/>
<keyword evidence="3 13" id="KW-1003">Cell membrane</keyword>
<feature type="transmembrane region" description="Helical" evidence="13">
    <location>
        <begin position="23"/>
        <end position="42"/>
    </location>
</feature>
<dbReference type="Gene3D" id="1.20.5.620">
    <property type="entry name" value="F1F0 ATP synthase subunit B, membrane domain"/>
    <property type="match status" value="1"/>
</dbReference>
<gene>
    <name evidence="13" type="primary">atpF</name>
    <name evidence="16" type="ORF">A6D92_01875</name>
</gene>
<keyword evidence="9 13" id="KW-0472">Membrane</keyword>
<dbReference type="InterPro" id="IPR050059">
    <property type="entry name" value="ATP_synthase_B_chain"/>
</dbReference>
<comment type="subunit">
    <text evidence="13">F-type ATPases have 2 components, F(1) - the catalytic core - and F(0) - the membrane proton channel. F(1) has five subunits: alpha(3), beta(3), gamma(1), delta(1), epsilon(1). F(0) has three main subunits: a(1), b(2) and c(10-14). The alpha and beta chains form an alternating ring which encloses part of the gamma chain. F(1) is attached to F(0) by a central stalk formed by the gamma and epsilon chains, while a peripheral stalk is formed by the delta and b chains.</text>
</comment>
<evidence type="ECO:0000256" key="12">
    <source>
        <dbReference type="ARBA" id="ARBA00037847"/>
    </source>
</evidence>
<evidence type="ECO:0000256" key="10">
    <source>
        <dbReference type="ARBA" id="ARBA00023310"/>
    </source>
</evidence>
<dbReference type="GO" id="GO:0012505">
    <property type="term" value="C:endomembrane system"/>
    <property type="evidence" value="ECO:0007669"/>
    <property type="project" value="UniProtKB-SubCell"/>
</dbReference>
<keyword evidence="8 13" id="KW-0406">Ion transport</keyword>
<evidence type="ECO:0000256" key="15">
    <source>
        <dbReference type="SAM" id="Coils"/>
    </source>
</evidence>
<dbReference type="PANTHER" id="PTHR33445:SF1">
    <property type="entry name" value="ATP SYNTHASE SUBUNIT B"/>
    <property type="match status" value="1"/>
</dbReference>
<organism evidence="16 17">
    <name type="scientific">Symbiobacterium thermophilum</name>
    <dbReference type="NCBI Taxonomy" id="2734"/>
    <lineage>
        <taxon>Bacteria</taxon>
        <taxon>Bacillati</taxon>
        <taxon>Bacillota</taxon>
        <taxon>Clostridia</taxon>
        <taxon>Eubacteriales</taxon>
        <taxon>Symbiobacteriaceae</taxon>
        <taxon>Symbiobacterium</taxon>
    </lineage>
</organism>
<evidence type="ECO:0000256" key="3">
    <source>
        <dbReference type="ARBA" id="ARBA00022475"/>
    </source>
</evidence>
<comment type="caution">
    <text evidence="16">The sequence shown here is derived from an EMBL/GenBank/DDBJ whole genome shotgun (WGS) entry which is preliminary data.</text>
</comment>
<evidence type="ECO:0000256" key="11">
    <source>
        <dbReference type="ARBA" id="ARBA00025198"/>
    </source>
</evidence>
<keyword evidence="10 13" id="KW-0066">ATP synthesis</keyword>
<dbReference type="CDD" id="cd06503">
    <property type="entry name" value="ATP-synt_Fo_b"/>
    <property type="match status" value="1"/>
</dbReference>
<keyword evidence="4 13" id="KW-0138">CF(0)</keyword>
<evidence type="ECO:0000256" key="5">
    <source>
        <dbReference type="ARBA" id="ARBA00022692"/>
    </source>
</evidence>
<evidence type="ECO:0000256" key="6">
    <source>
        <dbReference type="ARBA" id="ARBA00022781"/>
    </source>
</evidence>
<comment type="similarity">
    <text evidence="1 13 14">Belongs to the ATPase B chain family.</text>
</comment>
<keyword evidence="6 13" id="KW-0375">Hydrogen ion transport</keyword>
<dbReference type="InterPro" id="IPR002146">
    <property type="entry name" value="ATP_synth_b/b'su_bac/chlpt"/>
</dbReference>
<keyword evidence="15" id="KW-0175">Coiled coil</keyword>
<comment type="function">
    <text evidence="13">Component of the F(0) channel, it forms part of the peripheral stalk, linking F(1) to F(0).</text>
</comment>
<evidence type="ECO:0000256" key="2">
    <source>
        <dbReference type="ARBA" id="ARBA00022448"/>
    </source>
</evidence>